<evidence type="ECO:0000256" key="3">
    <source>
        <dbReference type="ARBA" id="ARBA00023163"/>
    </source>
</evidence>
<dbReference type="SUPFAM" id="SSF46785">
    <property type="entry name" value="Winged helix' DNA-binding domain"/>
    <property type="match status" value="1"/>
</dbReference>
<dbReference type="InterPro" id="IPR036388">
    <property type="entry name" value="WH-like_DNA-bd_sf"/>
</dbReference>
<dbReference type="STRING" id="1184267.A11Q_1220"/>
<keyword evidence="3" id="KW-0804">Transcription</keyword>
<dbReference type="InterPro" id="IPR036390">
    <property type="entry name" value="WH_DNA-bd_sf"/>
</dbReference>
<gene>
    <name evidence="6" type="ORF">A11Q_1220</name>
</gene>
<proteinExistence type="predicted"/>
<organism evidence="6 7">
    <name type="scientific">Pseudobdellovibrio exovorus JSS</name>
    <dbReference type="NCBI Taxonomy" id="1184267"/>
    <lineage>
        <taxon>Bacteria</taxon>
        <taxon>Pseudomonadati</taxon>
        <taxon>Bdellovibrionota</taxon>
        <taxon>Bdellovibrionia</taxon>
        <taxon>Bdellovibrionales</taxon>
        <taxon>Pseudobdellovibrionaceae</taxon>
        <taxon>Pseudobdellovibrio</taxon>
    </lineage>
</organism>
<dbReference type="OrthoDB" id="3182344at2"/>
<name>M4VBN7_9BACT</name>
<dbReference type="RefSeq" id="WP_015469926.1">
    <property type="nucleotide sequence ID" value="NC_020813.1"/>
</dbReference>
<dbReference type="Pfam" id="PF13545">
    <property type="entry name" value="HTH_Crp_2"/>
    <property type="match status" value="1"/>
</dbReference>
<dbReference type="GO" id="GO:0005829">
    <property type="term" value="C:cytosol"/>
    <property type="evidence" value="ECO:0007669"/>
    <property type="project" value="TreeGrafter"/>
</dbReference>
<dbReference type="InterPro" id="IPR014710">
    <property type="entry name" value="RmlC-like_jellyroll"/>
</dbReference>
<evidence type="ECO:0008006" key="8">
    <source>
        <dbReference type="Google" id="ProtNLM"/>
    </source>
</evidence>
<accession>M4VBN7</accession>
<dbReference type="AlphaFoldDB" id="M4VBN7"/>
<dbReference type="SMART" id="SM00100">
    <property type="entry name" value="cNMP"/>
    <property type="match status" value="1"/>
</dbReference>
<dbReference type="PROSITE" id="PS51063">
    <property type="entry name" value="HTH_CRP_2"/>
    <property type="match status" value="1"/>
</dbReference>
<dbReference type="InterPro" id="IPR000595">
    <property type="entry name" value="cNMP-bd_dom"/>
</dbReference>
<dbReference type="InterPro" id="IPR018490">
    <property type="entry name" value="cNMP-bd_dom_sf"/>
</dbReference>
<dbReference type="Pfam" id="PF00027">
    <property type="entry name" value="cNMP_binding"/>
    <property type="match status" value="1"/>
</dbReference>
<feature type="domain" description="Cyclic nucleotide-binding" evidence="4">
    <location>
        <begin position="25"/>
        <end position="99"/>
    </location>
</feature>
<keyword evidence="2" id="KW-0238">DNA-binding</keyword>
<evidence type="ECO:0000259" key="4">
    <source>
        <dbReference type="PROSITE" id="PS50042"/>
    </source>
</evidence>
<dbReference type="HOGENOM" id="CLU_075053_0_3_7"/>
<dbReference type="PANTHER" id="PTHR24567">
    <property type="entry name" value="CRP FAMILY TRANSCRIPTIONAL REGULATORY PROTEIN"/>
    <property type="match status" value="1"/>
</dbReference>
<reference evidence="6 7" key="1">
    <citation type="journal article" date="2013" name="ISME J.">
        <title>By their genes ye shall know them: genomic signatures of predatory bacteria.</title>
        <authorList>
            <person name="Pasternak Z."/>
            <person name="Pietrokovski S."/>
            <person name="Rotem O."/>
            <person name="Gophna U."/>
            <person name="Lurie-Weinberger M.N."/>
            <person name="Jurkevitch E."/>
        </authorList>
    </citation>
    <scope>NUCLEOTIDE SEQUENCE [LARGE SCALE GENOMIC DNA]</scope>
    <source>
        <strain evidence="6 7">JSS</strain>
    </source>
</reference>
<dbReference type="EMBL" id="CP003537">
    <property type="protein sequence ID" value="AGH95436.1"/>
    <property type="molecule type" value="Genomic_DNA"/>
</dbReference>
<keyword evidence="7" id="KW-1185">Reference proteome</keyword>
<dbReference type="Gene3D" id="1.10.10.10">
    <property type="entry name" value="Winged helix-like DNA-binding domain superfamily/Winged helix DNA-binding domain"/>
    <property type="match status" value="1"/>
</dbReference>
<dbReference type="KEGG" id="bex:A11Q_1220"/>
<dbReference type="GO" id="GO:0003700">
    <property type="term" value="F:DNA-binding transcription factor activity"/>
    <property type="evidence" value="ECO:0007669"/>
    <property type="project" value="TreeGrafter"/>
</dbReference>
<evidence type="ECO:0000313" key="6">
    <source>
        <dbReference type="EMBL" id="AGH95436.1"/>
    </source>
</evidence>
<dbReference type="eggNOG" id="COG0664">
    <property type="taxonomic scope" value="Bacteria"/>
</dbReference>
<dbReference type="CDD" id="cd00038">
    <property type="entry name" value="CAP_ED"/>
    <property type="match status" value="1"/>
</dbReference>
<dbReference type="PROSITE" id="PS50042">
    <property type="entry name" value="CNMP_BINDING_3"/>
    <property type="match status" value="1"/>
</dbReference>
<evidence type="ECO:0000259" key="5">
    <source>
        <dbReference type="PROSITE" id="PS51063"/>
    </source>
</evidence>
<dbReference type="GO" id="GO:0003677">
    <property type="term" value="F:DNA binding"/>
    <property type="evidence" value="ECO:0007669"/>
    <property type="project" value="UniProtKB-KW"/>
</dbReference>
<keyword evidence="1" id="KW-0805">Transcription regulation</keyword>
<dbReference type="Gene3D" id="2.60.120.10">
    <property type="entry name" value="Jelly Rolls"/>
    <property type="match status" value="1"/>
</dbReference>
<evidence type="ECO:0000313" key="7">
    <source>
        <dbReference type="Proteomes" id="UP000012040"/>
    </source>
</evidence>
<evidence type="ECO:0000256" key="1">
    <source>
        <dbReference type="ARBA" id="ARBA00023015"/>
    </source>
</evidence>
<dbReference type="SMART" id="SM00419">
    <property type="entry name" value="HTH_CRP"/>
    <property type="match status" value="1"/>
</dbReference>
<evidence type="ECO:0000256" key="2">
    <source>
        <dbReference type="ARBA" id="ARBA00023125"/>
    </source>
</evidence>
<dbReference type="InterPro" id="IPR050397">
    <property type="entry name" value="Env_Response_Regulators"/>
</dbReference>
<protein>
    <recommendedName>
        <fullName evidence="8">Transcriptional regulator</fullName>
    </recommendedName>
</protein>
<dbReference type="Proteomes" id="UP000012040">
    <property type="component" value="Chromosome"/>
</dbReference>
<dbReference type="InterPro" id="IPR012318">
    <property type="entry name" value="HTH_CRP"/>
</dbReference>
<dbReference type="PATRIC" id="fig|1184267.3.peg.1235"/>
<dbReference type="SUPFAM" id="SSF51206">
    <property type="entry name" value="cAMP-binding domain-like"/>
    <property type="match status" value="1"/>
</dbReference>
<dbReference type="PANTHER" id="PTHR24567:SF28">
    <property type="entry name" value="LISTERIOLYSIN REGULATORY PROTEIN"/>
    <property type="match status" value="1"/>
</dbReference>
<sequence length="232" mass="25494">MKPKPNSGPQMHADCTVCDTKSKGFMCSTSDAVAKKVAEVKADCSYRAGEAIFRAGERSLGLFAVRKGVVKLESLSADGHSHTVDLVGPGGLLGYRALFGEGLYKKSAWALEDTEVCFLPKQEILDLFRCHPELGLKMIGQLGDDLDRAQGKWVNQIDKGAPARVADALLFLNEKFSGTSWTRKEIAEWAGTTTETVIRTLAQFEKEGIISQNYKNFTILSFQRLLEKSQSV</sequence>
<feature type="domain" description="HTH crp-type" evidence="5">
    <location>
        <begin position="159"/>
        <end position="223"/>
    </location>
</feature>
<dbReference type="PRINTS" id="PR00034">
    <property type="entry name" value="HTHCRP"/>
</dbReference>